<dbReference type="InterPro" id="IPR000719">
    <property type="entry name" value="Prot_kinase_dom"/>
</dbReference>
<dbReference type="GO" id="GO:0005524">
    <property type="term" value="F:ATP binding"/>
    <property type="evidence" value="ECO:0007669"/>
    <property type="project" value="InterPro"/>
</dbReference>
<proteinExistence type="predicted"/>
<dbReference type="Gene3D" id="1.10.510.10">
    <property type="entry name" value="Transferase(Phosphotransferase) domain 1"/>
    <property type="match status" value="1"/>
</dbReference>
<dbReference type="AlphaFoldDB" id="A0A8H3CHX3"/>
<dbReference type="GO" id="GO:0004672">
    <property type="term" value="F:protein kinase activity"/>
    <property type="evidence" value="ECO:0007669"/>
    <property type="project" value="InterPro"/>
</dbReference>
<feature type="domain" description="Protein kinase" evidence="2">
    <location>
        <begin position="350"/>
        <end position="626"/>
    </location>
</feature>
<dbReference type="PANTHER" id="PTHR38248:SF2">
    <property type="entry name" value="FUNK1 11"/>
    <property type="match status" value="1"/>
</dbReference>
<feature type="region of interest" description="Disordered" evidence="1">
    <location>
        <begin position="163"/>
        <end position="184"/>
    </location>
</feature>
<dbReference type="SUPFAM" id="SSF56112">
    <property type="entry name" value="Protein kinase-like (PK-like)"/>
    <property type="match status" value="1"/>
</dbReference>
<gene>
    <name evidence="3" type="ORF">RDB_LOCUS127892</name>
</gene>
<reference evidence="3" key="1">
    <citation type="submission" date="2021-01" db="EMBL/GenBank/DDBJ databases">
        <authorList>
            <person name="Kaushik A."/>
        </authorList>
    </citation>
    <scope>NUCLEOTIDE SEQUENCE</scope>
    <source>
        <strain evidence="3">AG4-R118</strain>
    </source>
</reference>
<dbReference type="Pfam" id="PF17667">
    <property type="entry name" value="Pkinase_fungal"/>
    <property type="match status" value="2"/>
</dbReference>
<dbReference type="PROSITE" id="PS50011">
    <property type="entry name" value="PROTEIN_KINASE_DOM"/>
    <property type="match status" value="1"/>
</dbReference>
<sequence length="626" mass="70300">MTPSASPALCHNIPTQARVQSASNTLKTSELHLLRNELHGNLVSNMNFKLFVHEVLKLSNGMYRILVQLVQEGRFGSVDNWKRLLTHIANSGGEPFIYDPLIDLVHWIQDQLRGTLKWESTTNLKFHNTWSQALAGSQTNRNPDITAIMLVVWEVKHKLPKSSPPTIPVSHEVPPAHLFPINPTPRSYSDPGFLVSKKRGASPELLPAPARKKDKSNPTSQEINAANTNTTLRDDTSRKSEPLLERLLSDSLESMVAQPHRRHAIGIILDSFYLQLVFHCRGFIVTSRPFDIRVEREKLVIAIPALWLADLETLGFEKRVIGSERKPALGPIGSEVSVGEMDLDIKRILYKARTLFGRGSATLLGADKKDPSALYVIKISCQVKTRMPESEFLRSAADVPNVIRMAHSANWGDMLEGFGEEFLRSVQEFESREFRVLVLSPVCELLTVIEEVSVFKTCFIKLVNAHYALFKRGLLHCDISIGNLMYDPKTQEPYLIDADLGKKVDKLGSPSSNYRTGTLPFMAIDLFGSVWICAEDHHGWHRVDSVVAMAEKKAYFPVQPNVEYLRLRKFEELKSTWITELHTVFGVGAARKSLSTKRKGPVPFDNDTLDGEVTYETFLGAISDSL</sequence>
<dbReference type="InterPro" id="IPR011009">
    <property type="entry name" value="Kinase-like_dom_sf"/>
</dbReference>
<feature type="compositionally biased region" description="Polar residues" evidence="1">
    <location>
        <begin position="217"/>
        <end position="231"/>
    </location>
</feature>
<dbReference type="EMBL" id="CAJMWX010001346">
    <property type="protein sequence ID" value="CAE6482935.1"/>
    <property type="molecule type" value="Genomic_DNA"/>
</dbReference>
<dbReference type="PANTHER" id="PTHR38248">
    <property type="entry name" value="FUNK1 6"/>
    <property type="match status" value="1"/>
</dbReference>
<evidence type="ECO:0000313" key="3">
    <source>
        <dbReference type="EMBL" id="CAE6482935.1"/>
    </source>
</evidence>
<comment type="caution">
    <text evidence="3">The sequence shown here is derived from an EMBL/GenBank/DDBJ whole genome shotgun (WGS) entry which is preliminary data.</text>
</comment>
<dbReference type="SMART" id="SM00220">
    <property type="entry name" value="S_TKc"/>
    <property type="match status" value="1"/>
</dbReference>
<organism evidence="3 4">
    <name type="scientific">Rhizoctonia solani</name>
    <dbReference type="NCBI Taxonomy" id="456999"/>
    <lineage>
        <taxon>Eukaryota</taxon>
        <taxon>Fungi</taxon>
        <taxon>Dikarya</taxon>
        <taxon>Basidiomycota</taxon>
        <taxon>Agaricomycotina</taxon>
        <taxon>Agaricomycetes</taxon>
        <taxon>Cantharellales</taxon>
        <taxon>Ceratobasidiaceae</taxon>
        <taxon>Rhizoctonia</taxon>
    </lineage>
</organism>
<feature type="region of interest" description="Disordered" evidence="1">
    <location>
        <begin position="204"/>
        <end position="239"/>
    </location>
</feature>
<dbReference type="Proteomes" id="UP000663888">
    <property type="component" value="Unassembled WGS sequence"/>
</dbReference>
<protein>
    <recommendedName>
        <fullName evidence="2">Protein kinase domain-containing protein</fullName>
    </recommendedName>
</protein>
<evidence type="ECO:0000256" key="1">
    <source>
        <dbReference type="SAM" id="MobiDB-lite"/>
    </source>
</evidence>
<dbReference type="InterPro" id="IPR040976">
    <property type="entry name" value="Pkinase_fungal"/>
</dbReference>
<evidence type="ECO:0000259" key="2">
    <source>
        <dbReference type="PROSITE" id="PS50011"/>
    </source>
</evidence>
<evidence type="ECO:0000313" key="4">
    <source>
        <dbReference type="Proteomes" id="UP000663888"/>
    </source>
</evidence>
<accession>A0A8H3CHX3</accession>
<name>A0A8H3CHX3_9AGAM</name>